<proteinExistence type="predicted"/>
<dbReference type="RefSeq" id="WP_354661812.1">
    <property type="nucleotide sequence ID" value="NZ_JBEXAC010000002.1"/>
</dbReference>
<reference evidence="2 3" key="1">
    <citation type="submission" date="2024-06" db="EMBL/GenBank/DDBJ databases">
        <title>Chitinophaga defluvii sp. nov., isolated from municipal sewage.</title>
        <authorList>
            <person name="Zhang L."/>
        </authorList>
    </citation>
    <scope>NUCLEOTIDE SEQUENCE [LARGE SCALE GENOMIC DNA]</scope>
    <source>
        <strain evidence="2 3">H8</strain>
    </source>
</reference>
<keyword evidence="1" id="KW-0732">Signal</keyword>
<feature type="chain" id="PRO_5045807605" evidence="1">
    <location>
        <begin position="23"/>
        <end position="119"/>
    </location>
</feature>
<dbReference type="EMBL" id="JBEXAC010000002">
    <property type="protein sequence ID" value="MET6999244.1"/>
    <property type="molecule type" value="Genomic_DNA"/>
</dbReference>
<gene>
    <name evidence="2" type="ORF">ABR189_17785</name>
</gene>
<feature type="signal peptide" evidence="1">
    <location>
        <begin position="1"/>
        <end position="22"/>
    </location>
</feature>
<evidence type="ECO:0000313" key="2">
    <source>
        <dbReference type="EMBL" id="MET6999244.1"/>
    </source>
</evidence>
<sequence length="119" mass="13093">MKWKKHTAWIIAACMTAGGAAAQTITLTPTPLVPHTYMNAGTAPGLLSAPPADIWKPAADNPPPPPIFAHTLPLNPAGYYSQHFGFFCKQEWNWQKRTGLPVKLRLGSYPYTQKLEGKH</sequence>
<name>A0ABV2TAS0_9BACT</name>
<accession>A0ABV2TAS0</accession>
<evidence type="ECO:0000256" key="1">
    <source>
        <dbReference type="SAM" id="SignalP"/>
    </source>
</evidence>
<evidence type="ECO:0000313" key="3">
    <source>
        <dbReference type="Proteomes" id="UP001549749"/>
    </source>
</evidence>
<dbReference type="Proteomes" id="UP001549749">
    <property type="component" value="Unassembled WGS sequence"/>
</dbReference>
<comment type="caution">
    <text evidence="2">The sequence shown here is derived from an EMBL/GenBank/DDBJ whole genome shotgun (WGS) entry which is preliminary data.</text>
</comment>
<organism evidence="2 3">
    <name type="scientific">Chitinophaga defluvii</name>
    <dbReference type="NCBI Taxonomy" id="3163343"/>
    <lineage>
        <taxon>Bacteria</taxon>
        <taxon>Pseudomonadati</taxon>
        <taxon>Bacteroidota</taxon>
        <taxon>Chitinophagia</taxon>
        <taxon>Chitinophagales</taxon>
        <taxon>Chitinophagaceae</taxon>
        <taxon>Chitinophaga</taxon>
    </lineage>
</organism>
<keyword evidence="3" id="KW-1185">Reference proteome</keyword>
<protein>
    <submittedName>
        <fullName evidence="2">Uncharacterized protein</fullName>
    </submittedName>
</protein>